<dbReference type="Proteomes" id="UP001602119">
    <property type="component" value="Unassembled WGS sequence"/>
</dbReference>
<proteinExistence type="predicted"/>
<protein>
    <recommendedName>
        <fullName evidence="3">HNH endonuclease</fullName>
    </recommendedName>
</protein>
<keyword evidence="2" id="KW-1185">Reference proteome</keyword>
<evidence type="ECO:0000313" key="2">
    <source>
        <dbReference type="Proteomes" id="UP001602119"/>
    </source>
</evidence>
<comment type="caution">
    <text evidence="1">The sequence shown here is derived from an EMBL/GenBank/DDBJ whole genome shotgun (WGS) entry which is preliminary data.</text>
</comment>
<organism evidence="1 2">
    <name type="scientific">Microtetraspora fusca</name>
    <dbReference type="NCBI Taxonomy" id="1997"/>
    <lineage>
        <taxon>Bacteria</taxon>
        <taxon>Bacillati</taxon>
        <taxon>Actinomycetota</taxon>
        <taxon>Actinomycetes</taxon>
        <taxon>Streptosporangiales</taxon>
        <taxon>Streptosporangiaceae</taxon>
        <taxon>Microtetraspora</taxon>
    </lineage>
</organism>
<gene>
    <name evidence="1" type="ORF">ACFY05_03950</name>
</gene>
<evidence type="ECO:0000313" key="1">
    <source>
        <dbReference type="EMBL" id="MFF4771989.1"/>
    </source>
</evidence>
<dbReference type="EMBL" id="JBIAXI010000002">
    <property type="protein sequence ID" value="MFF4771989.1"/>
    <property type="molecule type" value="Genomic_DNA"/>
</dbReference>
<dbReference type="RefSeq" id="WP_387340548.1">
    <property type="nucleotide sequence ID" value="NZ_JBIAXI010000002.1"/>
</dbReference>
<reference evidence="1 2" key="1">
    <citation type="submission" date="2024-10" db="EMBL/GenBank/DDBJ databases">
        <title>The Natural Products Discovery Center: Release of the First 8490 Sequenced Strains for Exploring Actinobacteria Biosynthetic Diversity.</title>
        <authorList>
            <person name="Kalkreuter E."/>
            <person name="Kautsar S.A."/>
            <person name="Yang D."/>
            <person name="Bader C.D."/>
            <person name="Teijaro C.N."/>
            <person name="Fluegel L."/>
            <person name="Davis C.M."/>
            <person name="Simpson J.R."/>
            <person name="Lauterbach L."/>
            <person name="Steele A.D."/>
            <person name="Gui C."/>
            <person name="Meng S."/>
            <person name="Li G."/>
            <person name="Viehrig K."/>
            <person name="Ye F."/>
            <person name="Su P."/>
            <person name="Kiefer A.F."/>
            <person name="Nichols A."/>
            <person name="Cepeda A.J."/>
            <person name="Yan W."/>
            <person name="Fan B."/>
            <person name="Jiang Y."/>
            <person name="Adhikari A."/>
            <person name="Zheng C.-J."/>
            <person name="Schuster L."/>
            <person name="Cowan T.M."/>
            <person name="Smanski M.J."/>
            <person name="Chevrette M.G."/>
            <person name="De Carvalho L.P.S."/>
            <person name="Shen B."/>
        </authorList>
    </citation>
    <scope>NUCLEOTIDE SEQUENCE [LARGE SCALE GENOMIC DNA]</scope>
    <source>
        <strain evidence="1 2">NPDC001281</strain>
    </source>
</reference>
<accession>A0ABW6UY50</accession>
<sequence>MQLPSWQDTKLGTMKRAALWLVHVVGVGNSFTKEQLRDAFPGVAQIDRRMRDLRDFGWKIDTNREDLTLDPNEQRFVTMGEPVWEPGKATKKTSPVSAAQRRELLAKDGYLCRSCGIPAGQPYNGTYETAQLDVARRLVSRTGSEPVVQLVTECNRCRVGGRELTVDLGSILDRIRRLPALEREILAGWVAADRRELSELESLWAVYRTLPAESRAAVEQALT</sequence>
<name>A0ABW6UY50_MICFU</name>
<evidence type="ECO:0008006" key="3">
    <source>
        <dbReference type="Google" id="ProtNLM"/>
    </source>
</evidence>